<comment type="caution">
    <text evidence="2">The sequence shown here is derived from an EMBL/GenBank/DDBJ whole genome shotgun (WGS) entry which is preliminary data.</text>
</comment>
<reference evidence="3" key="1">
    <citation type="journal article" date="2019" name="Int. J. Syst. Evol. Microbiol.">
        <title>The Global Catalogue of Microorganisms (GCM) 10K type strain sequencing project: providing services to taxonomists for standard genome sequencing and annotation.</title>
        <authorList>
            <consortium name="The Broad Institute Genomics Platform"/>
            <consortium name="The Broad Institute Genome Sequencing Center for Infectious Disease"/>
            <person name="Wu L."/>
            <person name="Ma J."/>
        </authorList>
    </citation>
    <scope>NUCLEOTIDE SEQUENCE [LARGE SCALE GENOMIC DNA]</scope>
    <source>
        <strain evidence="3">CCM 8875</strain>
    </source>
</reference>
<dbReference type="PROSITE" id="PS50846">
    <property type="entry name" value="HMA_2"/>
    <property type="match status" value="1"/>
</dbReference>
<protein>
    <submittedName>
        <fullName evidence="2">Heavy-metal-associated domain-containing protein</fullName>
    </submittedName>
</protein>
<evidence type="ECO:0000313" key="3">
    <source>
        <dbReference type="Proteomes" id="UP001597302"/>
    </source>
</evidence>
<gene>
    <name evidence="2" type="ORF">ACFQ5P_06770</name>
</gene>
<dbReference type="Gene3D" id="3.30.70.100">
    <property type="match status" value="1"/>
</dbReference>
<dbReference type="Proteomes" id="UP001597302">
    <property type="component" value="Unassembled WGS sequence"/>
</dbReference>
<keyword evidence="3" id="KW-1185">Reference proteome</keyword>
<dbReference type="InterPro" id="IPR006121">
    <property type="entry name" value="HMA_dom"/>
</dbReference>
<dbReference type="Pfam" id="PF00403">
    <property type="entry name" value="HMA"/>
    <property type="match status" value="1"/>
</dbReference>
<evidence type="ECO:0000259" key="1">
    <source>
        <dbReference type="PROSITE" id="PS50846"/>
    </source>
</evidence>
<sequence>MTTFNIPNMSCGHCKATVEKTIHAIDPEAKIEFDMASRKITLDSRTHPDNVQTALASAGYPATLA</sequence>
<name>A0ABW4DTH4_9RHOB</name>
<dbReference type="RefSeq" id="WP_131573408.1">
    <property type="nucleotide sequence ID" value="NZ_CBCSAJ010000025.1"/>
</dbReference>
<dbReference type="SUPFAM" id="SSF55008">
    <property type="entry name" value="HMA, heavy metal-associated domain"/>
    <property type="match status" value="1"/>
</dbReference>
<dbReference type="EMBL" id="JBHTOQ010000016">
    <property type="protein sequence ID" value="MFD1480992.1"/>
    <property type="molecule type" value="Genomic_DNA"/>
</dbReference>
<proteinExistence type="predicted"/>
<dbReference type="InterPro" id="IPR036163">
    <property type="entry name" value="HMA_dom_sf"/>
</dbReference>
<dbReference type="CDD" id="cd00371">
    <property type="entry name" value="HMA"/>
    <property type="match status" value="1"/>
</dbReference>
<organism evidence="2 3">
    <name type="scientific">Paracoccus nototheniae</name>
    <dbReference type="NCBI Taxonomy" id="2489002"/>
    <lineage>
        <taxon>Bacteria</taxon>
        <taxon>Pseudomonadati</taxon>
        <taxon>Pseudomonadota</taxon>
        <taxon>Alphaproteobacteria</taxon>
        <taxon>Rhodobacterales</taxon>
        <taxon>Paracoccaceae</taxon>
        <taxon>Paracoccus</taxon>
    </lineage>
</organism>
<evidence type="ECO:0000313" key="2">
    <source>
        <dbReference type="EMBL" id="MFD1480992.1"/>
    </source>
</evidence>
<feature type="domain" description="HMA" evidence="1">
    <location>
        <begin position="1"/>
        <end position="63"/>
    </location>
</feature>
<accession>A0ABW4DTH4</accession>